<dbReference type="Pfam" id="PF14815">
    <property type="entry name" value="NUDIX_4"/>
    <property type="match status" value="1"/>
</dbReference>
<evidence type="ECO:0000256" key="9">
    <source>
        <dbReference type="ARBA" id="ARBA00023004"/>
    </source>
</evidence>
<dbReference type="CDD" id="cd03431">
    <property type="entry name" value="NUDIX_DNA_Glycosylase_C-MutY"/>
    <property type="match status" value="1"/>
</dbReference>
<dbReference type="SUPFAM" id="SSF48150">
    <property type="entry name" value="DNA-glycosylase"/>
    <property type="match status" value="1"/>
</dbReference>
<dbReference type="InterPro" id="IPR029119">
    <property type="entry name" value="MutY_C"/>
</dbReference>
<feature type="domain" description="HhH-GPD" evidence="15">
    <location>
        <begin position="151"/>
        <end position="327"/>
    </location>
</feature>
<evidence type="ECO:0000256" key="10">
    <source>
        <dbReference type="ARBA" id="ARBA00023014"/>
    </source>
</evidence>
<dbReference type="PANTHER" id="PTHR42944">
    <property type="entry name" value="ADENINE DNA GLYCOSYLASE"/>
    <property type="match status" value="1"/>
</dbReference>
<protein>
    <recommendedName>
        <fullName evidence="4 13">Adenine DNA glycosylase</fullName>
        <ecNumber evidence="3 13">3.2.2.31</ecNumber>
    </recommendedName>
</protein>
<keyword evidence="11" id="KW-0234">DNA repair</keyword>
<keyword evidence="5" id="KW-0004">4Fe-4S</keyword>
<dbReference type="InterPro" id="IPR003265">
    <property type="entry name" value="HhH-GPD_domain"/>
</dbReference>
<evidence type="ECO:0000256" key="2">
    <source>
        <dbReference type="ARBA" id="ARBA00008343"/>
    </source>
</evidence>
<dbReference type="SMART" id="SM00478">
    <property type="entry name" value="ENDO3c"/>
    <property type="match status" value="1"/>
</dbReference>
<organism evidence="16 17">
    <name type="scientific">Stachybotrys elegans</name>
    <dbReference type="NCBI Taxonomy" id="80388"/>
    <lineage>
        <taxon>Eukaryota</taxon>
        <taxon>Fungi</taxon>
        <taxon>Dikarya</taxon>
        <taxon>Ascomycota</taxon>
        <taxon>Pezizomycotina</taxon>
        <taxon>Sordariomycetes</taxon>
        <taxon>Hypocreomycetidae</taxon>
        <taxon>Hypocreales</taxon>
        <taxon>Stachybotryaceae</taxon>
        <taxon>Stachybotrys</taxon>
    </lineage>
</organism>
<dbReference type="Gene3D" id="3.90.79.10">
    <property type="entry name" value="Nucleoside Triphosphate Pyrophosphohydrolase"/>
    <property type="match status" value="1"/>
</dbReference>
<dbReference type="GO" id="GO:0032357">
    <property type="term" value="F:oxidized purine DNA binding"/>
    <property type="evidence" value="ECO:0007669"/>
    <property type="project" value="TreeGrafter"/>
</dbReference>
<dbReference type="AlphaFoldDB" id="A0A8K0WKA7"/>
<gene>
    <name evidence="16" type="ORF">B0I35DRAFT_413898</name>
</gene>
<dbReference type="InterPro" id="IPR015797">
    <property type="entry name" value="NUDIX_hydrolase-like_dom_sf"/>
</dbReference>
<dbReference type="Pfam" id="PF00730">
    <property type="entry name" value="HhH-GPD"/>
    <property type="match status" value="1"/>
</dbReference>
<dbReference type="GO" id="GO:0005634">
    <property type="term" value="C:nucleus"/>
    <property type="evidence" value="ECO:0007669"/>
    <property type="project" value="TreeGrafter"/>
</dbReference>
<dbReference type="EC" id="3.2.2.31" evidence="3 13"/>
<feature type="compositionally biased region" description="Polar residues" evidence="14">
    <location>
        <begin position="49"/>
        <end position="58"/>
    </location>
</feature>
<evidence type="ECO:0000256" key="4">
    <source>
        <dbReference type="ARBA" id="ARBA00022023"/>
    </source>
</evidence>
<evidence type="ECO:0000256" key="5">
    <source>
        <dbReference type="ARBA" id="ARBA00022485"/>
    </source>
</evidence>
<dbReference type="GO" id="GO:0000701">
    <property type="term" value="F:purine-specific mismatch base pair DNA N-glycosylase activity"/>
    <property type="evidence" value="ECO:0007669"/>
    <property type="project" value="UniProtKB-EC"/>
</dbReference>
<evidence type="ECO:0000256" key="12">
    <source>
        <dbReference type="ARBA" id="ARBA00023295"/>
    </source>
</evidence>
<dbReference type="Gene3D" id="1.10.340.30">
    <property type="entry name" value="Hypothetical protein, domain 2"/>
    <property type="match status" value="1"/>
</dbReference>
<dbReference type="OrthoDB" id="10248838at2759"/>
<keyword evidence="12 13" id="KW-0326">Glycosidase</keyword>
<dbReference type="SUPFAM" id="SSF55811">
    <property type="entry name" value="Nudix"/>
    <property type="match status" value="1"/>
</dbReference>
<dbReference type="SMART" id="SM00525">
    <property type="entry name" value="FES"/>
    <property type="match status" value="1"/>
</dbReference>
<dbReference type="PANTHER" id="PTHR42944:SF1">
    <property type="entry name" value="ADENINE DNA GLYCOSYLASE"/>
    <property type="match status" value="1"/>
</dbReference>
<evidence type="ECO:0000256" key="14">
    <source>
        <dbReference type="SAM" id="MobiDB-lite"/>
    </source>
</evidence>
<dbReference type="GO" id="GO:0006285">
    <property type="term" value="P:base-excision repair, AP site formation"/>
    <property type="evidence" value="ECO:0007669"/>
    <property type="project" value="UniProtKB-ARBA"/>
</dbReference>
<dbReference type="InterPro" id="IPR011257">
    <property type="entry name" value="DNA_glycosylase"/>
</dbReference>
<evidence type="ECO:0000256" key="8">
    <source>
        <dbReference type="ARBA" id="ARBA00022801"/>
    </source>
</evidence>
<keyword evidence="17" id="KW-1185">Reference proteome</keyword>
<dbReference type="Gene3D" id="1.10.1670.10">
    <property type="entry name" value="Helix-hairpin-Helix base-excision DNA repair enzymes (C-terminal)"/>
    <property type="match status" value="1"/>
</dbReference>
<feature type="region of interest" description="Disordered" evidence="14">
    <location>
        <begin position="1"/>
        <end position="58"/>
    </location>
</feature>
<dbReference type="InterPro" id="IPR044298">
    <property type="entry name" value="MIG/MutY"/>
</dbReference>
<evidence type="ECO:0000256" key="11">
    <source>
        <dbReference type="ARBA" id="ARBA00023204"/>
    </source>
</evidence>
<dbReference type="GO" id="GO:0046872">
    <property type="term" value="F:metal ion binding"/>
    <property type="evidence" value="ECO:0007669"/>
    <property type="project" value="UniProtKB-UniRule"/>
</dbReference>
<dbReference type="Proteomes" id="UP000813444">
    <property type="component" value="Unassembled WGS sequence"/>
</dbReference>
<comment type="catalytic activity">
    <reaction evidence="1 13">
        <text>Hydrolyzes free adenine bases from 7,8-dihydro-8-oxoguanine:adenine mismatched double-stranded DNA, leaving an apurinic site.</text>
        <dbReference type="EC" id="3.2.2.31"/>
    </reaction>
</comment>
<dbReference type="EMBL" id="JAGPNK010000018">
    <property type="protein sequence ID" value="KAH7305507.1"/>
    <property type="molecule type" value="Genomic_DNA"/>
</dbReference>
<proteinExistence type="inferred from homology"/>
<name>A0A8K0WKA7_9HYPO</name>
<keyword evidence="10" id="KW-0411">Iron-sulfur</keyword>
<evidence type="ECO:0000256" key="7">
    <source>
        <dbReference type="ARBA" id="ARBA00022763"/>
    </source>
</evidence>
<sequence>MTKARAGQSTRKSAANDDDDGSASANSDDYVPEDTEAAAEEPLRKKQKTAASRQTSQAKLQHLLTHKATPSLTPAHPPLRQHSFSYHRPLLLDLPANQGRALLLGWFDSVSTTRRMPWRKPWVDPLSIADPATLRQTLERRAYEVWISEIMLQQTRVATVIDYWNKWMAKWPTIQLLAAASPDDVLAAWRGLGYYSRATRIHEAAKLVVADPGMNGLLPSDVSLLEKKVPGVGRYTAGAISAIVFGQAAPMVDGNVLRVLSRQTGLLGNIKTDKAVIDFIWAAAEALVKAVAKDGTELEEDDGDDGNVPVSSRPGRWGQALMELGSTVCTPKPNCGECPITSTCRVYAEGLSLATTSKKQQPLRDMEDGCELCHSLEEAGDGEDAGNAGSSSASAPSKPKQATLAMFSFAPKAAAADKKSSAASKPDQKKLEAISAHARKFPLKVVKKAVREEETVVCAIRHGDRFLISRRPSKGLLAGMWELPSQVLPEDGSSNKQVRKQTALDCVSQLAPAASAKSPLRFVAELGAIPWLFSHLKLTMHVQLFAVSGGVEDLELADNQRWATEQEIDDESMGTGMRKCWALAKEAKRD</sequence>
<keyword evidence="9 13" id="KW-0408">Iron</keyword>
<dbReference type="CDD" id="cd00056">
    <property type="entry name" value="ENDO3c"/>
    <property type="match status" value="1"/>
</dbReference>
<keyword evidence="6" id="KW-0479">Metal-binding</keyword>
<dbReference type="GO" id="GO:0006298">
    <property type="term" value="P:mismatch repair"/>
    <property type="evidence" value="ECO:0007669"/>
    <property type="project" value="TreeGrafter"/>
</dbReference>
<evidence type="ECO:0000313" key="16">
    <source>
        <dbReference type="EMBL" id="KAH7305507.1"/>
    </source>
</evidence>
<reference evidence="16" key="1">
    <citation type="journal article" date="2021" name="Nat. Commun.">
        <title>Genetic determinants of endophytism in the Arabidopsis root mycobiome.</title>
        <authorList>
            <person name="Mesny F."/>
            <person name="Miyauchi S."/>
            <person name="Thiergart T."/>
            <person name="Pickel B."/>
            <person name="Atanasova L."/>
            <person name="Karlsson M."/>
            <person name="Huettel B."/>
            <person name="Barry K.W."/>
            <person name="Haridas S."/>
            <person name="Chen C."/>
            <person name="Bauer D."/>
            <person name="Andreopoulos W."/>
            <person name="Pangilinan J."/>
            <person name="LaButti K."/>
            <person name="Riley R."/>
            <person name="Lipzen A."/>
            <person name="Clum A."/>
            <person name="Drula E."/>
            <person name="Henrissat B."/>
            <person name="Kohler A."/>
            <person name="Grigoriev I.V."/>
            <person name="Martin F.M."/>
            <person name="Hacquard S."/>
        </authorList>
    </citation>
    <scope>NUCLEOTIDE SEQUENCE</scope>
    <source>
        <strain evidence="16">MPI-CAGE-CH-0235</strain>
    </source>
</reference>
<evidence type="ECO:0000313" key="17">
    <source>
        <dbReference type="Proteomes" id="UP000813444"/>
    </source>
</evidence>
<evidence type="ECO:0000256" key="6">
    <source>
        <dbReference type="ARBA" id="ARBA00022723"/>
    </source>
</evidence>
<comment type="function">
    <text evidence="13">Adenine glycosylase active on G-A mispairs.</text>
</comment>
<dbReference type="InterPro" id="IPR023170">
    <property type="entry name" value="HhH_base_excis_C"/>
</dbReference>
<comment type="caution">
    <text evidence="16">The sequence shown here is derived from an EMBL/GenBank/DDBJ whole genome shotgun (WGS) entry which is preliminary data.</text>
</comment>
<evidence type="ECO:0000256" key="1">
    <source>
        <dbReference type="ARBA" id="ARBA00000843"/>
    </source>
</evidence>
<dbReference type="GO" id="GO:0035485">
    <property type="term" value="F:adenine/guanine mispair binding"/>
    <property type="evidence" value="ECO:0007669"/>
    <property type="project" value="TreeGrafter"/>
</dbReference>
<comment type="similarity">
    <text evidence="2 13">Belongs to the Nth/MutY family.</text>
</comment>
<dbReference type="InterPro" id="IPR003651">
    <property type="entry name" value="Endonuclease3_FeS-loop_motif"/>
</dbReference>
<dbReference type="GO" id="GO:0051539">
    <property type="term" value="F:4 iron, 4 sulfur cluster binding"/>
    <property type="evidence" value="ECO:0007669"/>
    <property type="project" value="UniProtKB-UniRule"/>
</dbReference>
<accession>A0A8K0WKA7</accession>
<dbReference type="FunFam" id="1.10.340.30:FF:000002">
    <property type="entry name" value="Adenine DNA glycosylase"/>
    <property type="match status" value="1"/>
</dbReference>
<evidence type="ECO:0000256" key="3">
    <source>
        <dbReference type="ARBA" id="ARBA00012045"/>
    </source>
</evidence>
<evidence type="ECO:0000259" key="15">
    <source>
        <dbReference type="SMART" id="SM00478"/>
    </source>
</evidence>
<feature type="compositionally biased region" description="Acidic residues" evidence="14">
    <location>
        <begin position="30"/>
        <end position="39"/>
    </location>
</feature>
<comment type="cofactor">
    <cofactor evidence="13">
        <name>[4Fe-4S] cluster</name>
        <dbReference type="ChEBI" id="CHEBI:49883"/>
    </cofactor>
    <text evidence="13">Binds 1 [4Fe-4S] cluster.</text>
</comment>
<evidence type="ECO:0000256" key="13">
    <source>
        <dbReference type="RuleBase" id="RU365096"/>
    </source>
</evidence>
<keyword evidence="8" id="KW-0378">Hydrolase</keyword>
<dbReference type="GO" id="GO:0034039">
    <property type="term" value="F:8-oxo-7,8-dihydroguanine DNA N-glycosylase activity"/>
    <property type="evidence" value="ECO:0007669"/>
    <property type="project" value="TreeGrafter"/>
</dbReference>
<keyword evidence="7 13" id="KW-0227">DNA damage</keyword>